<evidence type="ECO:0000313" key="2">
    <source>
        <dbReference type="EMBL" id="CDZ77037.1"/>
    </source>
</evidence>
<dbReference type="InterPro" id="IPR001602">
    <property type="entry name" value="UPF0047_YjbQ-like"/>
</dbReference>
<dbReference type="eggNOG" id="COG0432">
    <property type="taxonomic scope" value="Bacteria"/>
</dbReference>
<reference evidence="2 3" key="1">
    <citation type="submission" date="2014-06" db="EMBL/GenBank/DDBJ databases">
        <authorList>
            <person name="Urmite Genomes Urmite Genomes"/>
        </authorList>
    </citation>
    <scope>NUCLEOTIDE SEQUENCE [LARGE SCALE GENOMIC DNA]</scope>
</reference>
<dbReference type="Proteomes" id="UP000044071">
    <property type="component" value="Unassembled WGS sequence"/>
</dbReference>
<dbReference type="PANTHER" id="PTHR30615:SF8">
    <property type="entry name" value="UPF0047 PROTEIN C4A8.02C"/>
    <property type="match status" value="1"/>
</dbReference>
<gene>
    <name evidence="2" type="ORF">BN59_01316</name>
</gene>
<dbReference type="NCBIfam" id="TIGR00149">
    <property type="entry name" value="TIGR00149_YjbQ"/>
    <property type="match status" value="1"/>
</dbReference>
<dbReference type="EMBL" id="CCSB01000001">
    <property type="protein sequence ID" value="CDZ77037.1"/>
    <property type="molecule type" value="Genomic_DNA"/>
</dbReference>
<evidence type="ECO:0000313" key="3">
    <source>
        <dbReference type="Proteomes" id="UP000044071"/>
    </source>
</evidence>
<dbReference type="PANTHER" id="PTHR30615">
    <property type="entry name" value="UNCHARACTERIZED PROTEIN YJBQ-RELATED"/>
    <property type="match status" value="1"/>
</dbReference>
<sequence>MEQYLTPLLAVMVIAMDKASQPVYWQTECILAARPRGFHLITKELGQSLEGMPAIETGLVHLFLQHTSASLAISENTCADVPEDLETYFNRTIPDDNRLYQHTLEGEDDMPAHIKNVLLGASLTIPLRKGRLGLGQWQGVFLCEHRNQATTRRIIVTVHGV</sequence>
<dbReference type="Gene3D" id="2.60.120.460">
    <property type="entry name" value="YjbQ-like"/>
    <property type="match status" value="1"/>
</dbReference>
<accession>A0A078KVK8</accession>
<proteinExistence type="inferred from homology"/>
<protein>
    <submittedName>
        <fullName evidence="2">Secondary thiamine-phosphate synthase enzyme</fullName>
    </submittedName>
</protein>
<dbReference type="AlphaFoldDB" id="A0A078KVK8"/>
<dbReference type="Pfam" id="PF01894">
    <property type="entry name" value="YjbQ"/>
    <property type="match status" value="1"/>
</dbReference>
<dbReference type="SUPFAM" id="SSF111038">
    <property type="entry name" value="YjbQ-like"/>
    <property type="match status" value="1"/>
</dbReference>
<dbReference type="InterPro" id="IPR035917">
    <property type="entry name" value="YjbQ-like_sf"/>
</dbReference>
<comment type="similarity">
    <text evidence="1">Belongs to the UPF0047 family.</text>
</comment>
<organism evidence="2 3">
    <name type="scientific">Legionella massiliensis</name>
    <dbReference type="NCBI Taxonomy" id="1034943"/>
    <lineage>
        <taxon>Bacteria</taxon>
        <taxon>Pseudomonadati</taxon>
        <taxon>Pseudomonadota</taxon>
        <taxon>Gammaproteobacteria</taxon>
        <taxon>Legionellales</taxon>
        <taxon>Legionellaceae</taxon>
        <taxon>Legionella</taxon>
    </lineage>
</organism>
<keyword evidence="3" id="KW-1185">Reference proteome</keyword>
<dbReference type="STRING" id="1034943.BN59_01316"/>
<name>A0A078KVK8_9GAMM</name>
<evidence type="ECO:0000256" key="1">
    <source>
        <dbReference type="ARBA" id="ARBA00005534"/>
    </source>
</evidence>
<dbReference type="PIRSF" id="PIRSF004681">
    <property type="entry name" value="UCP004681"/>
    <property type="match status" value="1"/>
</dbReference>